<protein>
    <submittedName>
        <fullName evidence="1">Uncharacterized protein</fullName>
    </submittedName>
</protein>
<dbReference type="EMBL" id="JAYMYQ010000011">
    <property type="protein sequence ID" value="KAK7306665.1"/>
    <property type="molecule type" value="Genomic_DNA"/>
</dbReference>
<comment type="caution">
    <text evidence="1">The sequence shown here is derived from an EMBL/GenBank/DDBJ whole genome shotgun (WGS) entry which is preliminary data.</text>
</comment>
<name>A0AAN9PNY0_CANGL</name>
<dbReference type="Proteomes" id="UP001367508">
    <property type="component" value="Unassembled WGS sequence"/>
</dbReference>
<reference evidence="1 2" key="1">
    <citation type="submission" date="2024-01" db="EMBL/GenBank/DDBJ databases">
        <title>The genomes of 5 underutilized Papilionoideae crops provide insights into root nodulation and disease resistanc.</title>
        <authorList>
            <person name="Jiang F."/>
        </authorList>
    </citation>
    <scope>NUCLEOTIDE SEQUENCE [LARGE SCALE GENOMIC DNA]</scope>
    <source>
        <strain evidence="1">LVBAO_FW01</strain>
        <tissue evidence="1">Leaves</tissue>
    </source>
</reference>
<sequence length="129" mass="14324">MGSSSYSPLLHGINLTLMKIQGNGGVLFRVRCCTRAAHKLVDNGHASNCNQVDATNKESSEVSIPEMCEARTTWYRVLWMAAKATWCMVVGNSWRLPINSISVRPKTRIGYAPRGLLNISFLERANVRA</sequence>
<keyword evidence="2" id="KW-1185">Reference proteome</keyword>
<evidence type="ECO:0000313" key="2">
    <source>
        <dbReference type="Proteomes" id="UP001367508"/>
    </source>
</evidence>
<organism evidence="1 2">
    <name type="scientific">Canavalia gladiata</name>
    <name type="common">Sword bean</name>
    <name type="synonym">Dolichos gladiatus</name>
    <dbReference type="NCBI Taxonomy" id="3824"/>
    <lineage>
        <taxon>Eukaryota</taxon>
        <taxon>Viridiplantae</taxon>
        <taxon>Streptophyta</taxon>
        <taxon>Embryophyta</taxon>
        <taxon>Tracheophyta</taxon>
        <taxon>Spermatophyta</taxon>
        <taxon>Magnoliopsida</taxon>
        <taxon>eudicotyledons</taxon>
        <taxon>Gunneridae</taxon>
        <taxon>Pentapetalae</taxon>
        <taxon>rosids</taxon>
        <taxon>fabids</taxon>
        <taxon>Fabales</taxon>
        <taxon>Fabaceae</taxon>
        <taxon>Papilionoideae</taxon>
        <taxon>50 kb inversion clade</taxon>
        <taxon>NPAAA clade</taxon>
        <taxon>indigoferoid/millettioid clade</taxon>
        <taxon>Phaseoleae</taxon>
        <taxon>Canavalia</taxon>
    </lineage>
</organism>
<proteinExistence type="predicted"/>
<accession>A0AAN9PNY0</accession>
<dbReference type="AlphaFoldDB" id="A0AAN9PNY0"/>
<evidence type="ECO:0000313" key="1">
    <source>
        <dbReference type="EMBL" id="KAK7306665.1"/>
    </source>
</evidence>
<gene>
    <name evidence="1" type="ORF">VNO77_44617</name>
</gene>